<protein>
    <submittedName>
        <fullName evidence="2">Uncharacterized protein</fullName>
    </submittedName>
</protein>
<reference evidence="2 3" key="1">
    <citation type="submission" date="2023-05" db="EMBL/GenBank/DDBJ databases">
        <title>A 100% complete, gapless, phased diploid assembly of the Scenedesmus obliquus UTEX 3031 genome.</title>
        <authorList>
            <person name="Biondi T.C."/>
            <person name="Hanschen E.R."/>
            <person name="Kwon T."/>
            <person name="Eng W."/>
            <person name="Kruse C.P.S."/>
            <person name="Koehler S.I."/>
            <person name="Kunde Y."/>
            <person name="Gleasner C.D."/>
            <person name="You Mak K.T."/>
            <person name="Polle J."/>
            <person name="Hovde B.T."/>
            <person name="Starkenburg S.R."/>
        </authorList>
    </citation>
    <scope>NUCLEOTIDE SEQUENCE [LARGE SCALE GENOMIC DNA]</scope>
    <source>
        <strain evidence="2 3">DOE0152z</strain>
    </source>
</reference>
<organism evidence="2 3">
    <name type="scientific">Tetradesmus obliquus</name>
    <name type="common">Green alga</name>
    <name type="synonym">Acutodesmus obliquus</name>
    <dbReference type="NCBI Taxonomy" id="3088"/>
    <lineage>
        <taxon>Eukaryota</taxon>
        <taxon>Viridiplantae</taxon>
        <taxon>Chlorophyta</taxon>
        <taxon>core chlorophytes</taxon>
        <taxon>Chlorophyceae</taxon>
        <taxon>CS clade</taxon>
        <taxon>Sphaeropleales</taxon>
        <taxon>Scenedesmaceae</taxon>
        <taxon>Tetradesmus</taxon>
    </lineage>
</organism>
<dbReference type="CDD" id="cd23767">
    <property type="entry name" value="IQCD"/>
    <property type="match status" value="1"/>
</dbReference>
<keyword evidence="3" id="KW-1185">Reference proteome</keyword>
<gene>
    <name evidence="2" type="ORF">OEZ85_005803</name>
</gene>
<sequence length="345" mass="36606">MNENNTKAQEQRAVAAHVDGKLLHSEQDEGSLRVSDKSAFKKFKNAAKRIIVTREVLDILHGASHNLSQAQKEYEAGQLLPRLLGTLRAAPPAVAARLSPEASPRPYQPGLSLDAAARAAAESWQLIELVEEGAVDQAEAGWRELLAEKRAKLRGRVTELDIKHAAARMIQATWRLHRHRLIKDAMQKLDERLGTPRSCSSSSSFDPFSTAVGRDGLAIKTAMPSASKAKWKVAAKTAIAAGAFAQAGFEGASEQQQSVEGDQPEQGQLSDRSQQDEHDAAAAAAAAAAVDGQLSGMSSMQSDLSPQLSCQASGLSGQEFEDVEVCGGCAVRTAGPTAAPEACHG</sequence>
<name>A0ABY8UFH3_TETOB</name>
<feature type="region of interest" description="Disordered" evidence="1">
    <location>
        <begin position="251"/>
        <end position="287"/>
    </location>
</feature>
<accession>A0ABY8UFH3</accession>
<evidence type="ECO:0000256" key="1">
    <source>
        <dbReference type="SAM" id="MobiDB-lite"/>
    </source>
</evidence>
<evidence type="ECO:0000313" key="3">
    <source>
        <dbReference type="Proteomes" id="UP001244341"/>
    </source>
</evidence>
<feature type="compositionally biased region" description="Polar residues" evidence="1">
    <location>
        <begin position="253"/>
        <end position="272"/>
    </location>
</feature>
<proteinExistence type="predicted"/>
<dbReference type="EMBL" id="CP126218">
    <property type="protein sequence ID" value="WIA19910.1"/>
    <property type="molecule type" value="Genomic_DNA"/>
</dbReference>
<evidence type="ECO:0000313" key="2">
    <source>
        <dbReference type="EMBL" id="WIA19910.1"/>
    </source>
</evidence>
<dbReference type="Proteomes" id="UP001244341">
    <property type="component" value="Chromosome 11b"/>
</dbReference>